<dbReference type="SUPFAM" id="SSF52540">
    <property type="entry name" value="P-loop containing nucleoside triphosphate hydrolases"/>
    <property type="match status" value="1"/>
</dbReference>
<protein>
    <submittedName>
        <fullName evidence="2">Sulfotransferase domain-containing protein</fullName>
    </submittedName>
</protein>
<dbReference type="Pfam" id="PF00685">
    <property type="entry name" value="Sulfotransfer_1"/>
    <property type="match status" value="1"/>
</dbReference>
<accession>A0ABW5K5K5</accession>
<evidence type="ECO:0000259" key="1">
    <source>
        <dbReference type="Pfam" id="PF00685"/>
    </source>
</evidence>
<keyword evidence="3" id="KW-1185">Reference proteome</keyword>
<gene>
    <name evidence="2" type="ORF">ACFSSB_11230</name>
</gene>
<name>A0ABW5K5K5_9FLAO</name>
<dbReference type="RefSeq" id="WP_379904231.1">
    <property type="nucleotide sequence ID" value="NZ_JBHULM010000011.1"/>
</dbReference>
<evidence type="ECO:0000313" key="3">
    <source>
        <dbReference type="Proteomes" id="UP001597467"/>
    </source>
</evidence>
<sequence>MKDKPSFLLVTGCRRSGTTFLGNLVGTLSNSSYVEEPFNKLRGLKTIPDVWYPYLTDEIVNKELKRDLNRFFELKKIPFRHSINNNDTGYLDCNTTVGKVILDVFKNQSGEPLLKRILRVVLKNHHYLSYTKTRYKSNLNYAVIKDALIALSTPYIADNYNVKTVFIYRNPEAYFYSMVKQNWYIELTDFQKQNQLLKDYPFVKNLVEEEHTKDNRVINEWIIVNKFLLEIYKKHDVICISQEELAKKPIEQMEKLCAKLGINSNELDYDKIKKMTTASTVNPKNIKNVNRNSIETLKSWKGKLTEQQQHMIKQKTESILSELETIKL</sequence>
<dbReference type="EMBL" id="JBHULM010000011">
    <property type="protein sequence ID" value="MFD2542892.1"/>
    <property type="molecule type" value="Genomic_DNA"/>
</dbReference>
<comment type="caution">
    <text evidence="2">The sequence shown here is derived from an EMBL/GenBank/DDBJ whole genome shotgun (WGS) entry which is preliminary data.</text>
</comment>
<dbReference type="InterPro" id="IPR027417">
    <property type="entry name" value="P-loop_NTPase"/>
</dbReference>
<proteinExistence type="predicted"/>
<organism evidence="2 3">
    <name type="scientific">Lacinutrix gracilariae</name>
    <dbReference type="NCBI Taxonomy" id="1747198"/>
    <lineage>
        <taxon>Bacteria</taxon>
        <taxon>Pseudomonadati</taxon>
        <taxon>Bacteroidota</taxon>
        <taxon>Flavobacteriia</taxon>
        <taxon>Flavobacteriales</taxon>
        <taxon>Flavobacteriaceae</taxon>
        <taxon>Lacinutrix</taxon>
    </lineage>
</organism>
<feature type="domain" description="Sulfotransferase" evidence="1">
    <location>
        <begin position="8"/>
        <end position="314"/>
    </location>
</feature>
<dbReference type="InterPro" id="IPR000863">
    <property type="entry name" value="Sulfotransferase_dom"/>
</dbReference>
<dbReference type="Proteomes" id="UP001597467">
    <property type="component" value="Unassembled WGS sequence"/>
</dbReference>
<evidence type="ECO:0000313" key="2">
    <source>
        <dbReference type="EMBL" id="MFD2542892.1"/>
    </source>
</evidence>
<reference evidence="3" key="1">
    <citation type="journal article" date="2019" name="Int. J. Syst. Evol. Microbiol.">
        <title>The Global Catalogue of Microorganisms (GCM) 10K type strain sequencing project: providing services to taxonomists for standard genome sequencing and annotation.</title>
        <authorList>
            <consortium name="The Broad Institute Genomics Platform"/>
            <consortium name="The Broad Institute Genome Sequencing Center for Infectious Disease"/>
            <person name="Wu L."/>
            <person name="Ma J."/>
        </authorList>
    </citation>
    <scope>NUCLEOTIDE SEQUENCE [LARGE SCALE GENOMIC DNA]</scope>
    <source>
        <strain evidence="3">KCTC 42808</strain>
    </source>
</reference>
<dbReference type="Gene3D" id="3.40.50.300">
    <property type="entry name" value="P-loop containing nucleotide triphosphate hydrolases"/>
    <property type="match status" value="1"/>
</dbReference>